<reference evidence="2 3" key="1">
    <citation type="submission" date="2014-09" db="EMBL/GenBank/DDBJ databases">
        <title>High-quality draft genome sequence of Kocuria marina SO9-6, an actinobacterium isolated from a copper mine.</title>
        <authorList>
            <person name="Castro D.B."/>
            <person name="Pereira L.B."/>
            <person name="Silva M.V."/>
            <person name="Silva B.P."/>
            <person name="Zanardi B.R."/>
            <person name="Carlos C."/>
            <person name="Belgini D.R."/>
            <person name="Limache E.G."/>
            <person name="Lacerda G.V."/>
            <person name="Nery M.B."/>
            <person name="Gomes M.B."/>
            <person name="Souza S."/>
            <person name="Silva T.M."/>
            <person name="Rodrigues V.D."/>
            <person name="Paulino L.C."/>
            <person name="Vicentini R."/>
            <person name="Ferraz L.F."/>
            <person name="Ottoboni L.M."/>
        </authorList>
    </citation>
    <scope>NUCLEOTIDE SEQUENCE [LARGE SCALE GENOMIC DNA]</scope>
    <source>
        <strain evidence="2 3">SO9-6</strain>
    </source>
</reference>
<evidence type="ECO:0000313" key="3">
    <source>
        <dbReference type="Proteomes" id="UP000030664"/>
    </source>
</evidence>
<dbReference type="STRING" id="223184.AS25_05400"/>
<feature type="compositionally biased region" description="Low complexity" evidence="1">
    <location>
        <begin position="277"/>
        <end position="297"/>
    </location>
</feature>
<organism evidence="2 3">
    <name type="scientific">Kocuria marina</name>
    <dbReference type="NCBI Taxonomy" id="223184"/>
    <lineage>
        <taxon>Bacteria</taxon>
        <taxon>Bacillati</taxon>
        <taxon>Actinomycetota</taxon>
        <taxon>Actinomycetes</taxon>
        <taxon>Micrococcales</taxon>
        <taxon>Micrococcaceae</taxon>
        <taxon>Kocuria</taxon>
    </lineage>
</organism>
<dbReference type="Proteomes" id="UP000030664">
    <property type="component" value="Unassembled WGS sequence"/>
</dbReference>
<name>A0A0B0DBB2_9MICC</name>
<dbReference type="eggNOG" id="ENOG503428T">
    <property type="taxonomic scope" value="Bacteria"/>
</dbReference>
<sequence>MAPRDSENLARLRLPSWRSLRLPLLLVLVFVAVASTVWAALANYFLVSRDPEAPVDTYLGYLEGGSSRQVLAPLLIGGDRPLAQLLSNGVYRDAANRPQGHDFVGVQKHGDHAAVGVDIHLGDGSTVHRDYTVEKVASWGPFNDSWRLVERDNAIVDVRLPAAVDAVSVNGNKVRPNGSELFPTDPSDPGSPARTWQFEGLPGVYDIAMPEDSYLLASAHASAGISMSDPRSAAAELDFTASPHMWEGAERAVQDAVGQCERVLRFDAAQCPLPAELGGGPAASPSASPSALPTGASTEVPPGVSNIRWELQSRPSLLLEQDDDDPLAFHAVRFRPAVATVTWLQNGRQHSGTVDFGIDVTARTTGEDLDTDVQLRSTLTERERGNQPS</sequence>
<dbReference type="EMBL" id="JROM01000017">
    <property type="protein sequence ID" value="KHE74708.1"/>
    <property type="molecule type" value="Genomic_DNA"/>
</dbReference>
<comment type="caution">
    <text evidence="2">The sequence shown here is derived from an EMBL/GenBank/DDBJ whole genome shotgun (WGS) entry which is preliminary data.</text>
</comment>
<evidence type="ECO:0000313" key="2">
    <source>
        <dbReference type="EMBL" id="KHE74708.1"/>
    </source>
</evidence>
<proteinExistence type="predicted"/>
<accession>A0A0B0DBB2</accession>
<feature type="region of interest" description="Disordered" evidence="1">
    <location>
        <begin position="277"/>
        <end position="303"/>
    </location>
</feature>
<dbReference type="AlphaFoldDB" id="A0A0B0DBB2"/>
<protein>
    <submittedName>
        <fullName evidence="2">Uncharacterized protein</fullName>
    </submittedName>
</protein>
<gene>
    <name evidence="2" type="ORF">AS25_05400</name>
</gene>
<dbReference type="RefSeq" id="WP_035962840.1">
    <property type="nucleotide sequence ID" value="NZ_JBFCQG010000004.1"/>
</dbReference>
<evidence type="ECO:0000256" key="1">
    <source>
        <dbReference type="SAM" id="MobiDB-lite"/>
    </source>
</evidence>